<evidence type="ECO:0000256" key="9">
    <source>
        <dbReference type="ARBA" id="ARBA00022777"/>
    </source>
</evidence>
<dbReference type="Gene3D" id="3.30.200.20">
    <property type="entry name" value="Phosphorylase Kinase, domain 1"/>
    <property type="match status" value="1"/>
</dbReference>
<evidence type="ECO:0000256" key="10">
    <source>
        <dbReference type="ARBA" id="ARBA00022840"/>
    </source>
</evidence>
<keyword evidence="24" id="KW-1185">Reference proteome</keyword>
<evidence type="ECO:0000313" key="24">
    <source>
        <dbReference type="Proteomes" id="UP000002051"/>
    </source>
</evidence>
<keyword evidence="9" id="KW-0418">Kinase</keyword>
<reference evidence="22 24" key="1">
    <citation type="journal article" date="2011" name="Nature">
        <title>The Medicago genome provides insight into the evolution of rhizobial symbioses.</title>
        <authorList>
            <person name="Young N.D."/>
            <person name="Debelle F."/>
            <person name="Oldroyd G.E."/>
            <person name="Geurts R."/>
            <person name="Cannon S.B."/>
            <person name="Udvardi M.K."/>
            <person name="Benedito V.A."/>
            <person name="Mayer K.F."/>
            <person name="Gouzy J."/>
            <person name="Schoof H."/>
            <person name="Van de Peer Y."/>
            <person name="Proost S."/>
            <person name="Cook D.R."/>
            <person name="Meyers B.C."/>
            <person name="Spannagl M."/>
            <person name="Cheung F."/>
            <person name="De Mita S."/>
            <person name="Krishnakumar V."/>
            <person name="Gundlach H."/>
            <person name="Zhou S."/>
            <person name="Mudge J."/>
            <person name="Bharti A.K."/>
            <person name="Murray J.D."/>
            <person name="Naoumkina M.A."/>
            <person name="Rosen B."/>
            <person name="Silverstein K.A."/>
            <person name="Tang H."/>
            <person name="Rombauts S."/>
            <person name="Zhao P.X."/>
            <person name="Zhou P."/>
            <person name="Barbe V."/>
            <person name="Bardou P."/>
            <person name="Bechner M."/>
            <person name="Bellec A."/>
            <person name="Berger A."/>
            <person name="Berges H."/>
            <person name="Bidwell S."/>
            <person name="Bisseling T."/>
            <person name="Choisne N."/>
            <person name="Couloux A."/>
            <person name="Denny R."/>
            <person name="Deshpande S."/>
            <person name="Dai X."/>
            <person name="Doyle J.J."/>
            <person name="Dudez A.M."/>
            <person name="Farmer A.D."/>
            <person name="Fouteau S."/>
            <person name="Franken C."/>
            <person name="Gibelin C."/>
            <person name="Gish J."/>
            <person name="Goldstein S."/>
            <person name="Gonzalez A.J."/>
            <person name="Green P.J."/>
            <person name="Hallab A."/>
            <person name="Hartog M."/>
            <person name="Hua A."/>
            <person name="Humphray S.J."/>
            <person name="Jeong D.H."/>
            <person name="Jing Y."/>
            <person name="Jocker A."/>
            <person name="Kenton S.M."/>
            <person name="Kim D.J."/>
            <person name="Klee K."/>
            <person name="Lai H."/>
            <person name="Lang C."/>
            <person name="Lin S."/>
            <person name="Macmil S.L."/>
            <person name="Magdelenat G."/>
            <person name="Matthews L."/>
            <person name="McCorrison J."/>
            <person name="Monaghan E.L."/>
            <person name="Mun J.H."/>
            <person name="Najar F.Z."/>
            <person name="Nicholson C."/>
            <person name="Noirot C."/>
            <person name="O'Bleness M."/>
            <person name="Paule C.R."/>
            <person name="Poulain J."/>
            <person name="Prion F."/>
            <person name="Qin B."/>
            <person name="Qu C."/>
            <person name="Retzel E.F."/>
            <person name="Riddle C."/>
            <person name="Sallet E."/>
            <person name="Samain S."/>
            <person name="Samson N."/>
            <person name="Sanders I."/>
            <person name="Saurat O."/>
            <person name="Scarpelli C."/>
            <person name="Schiex T."/>
            <person name="Segurens B."/>
            <person name="Severin A.J."/>
            <person name="Sherrier D.J."/>
            <person name="Shi R."/>
            <person name="Sims S."/>
            <person name="Singer S.R."/>
            <person name="Sinharoy S."/>
            <person name="Sterck L."/>
            <person name="Viollet A."/>
            <person name="Wang B.B."/>
            <person name="Wang K."/>
            <person name="Wang M."/>
            <person name="Wang X."/>
            <person name="Warfsmann J."/>
            <person name="Weissenbach J."/>
            <person name="White D.D."/>
            <person name="White J.D."/>
            <person name="Wiley G.B."/>
            <person name="Wincker P."/>
            <person name="Xing Y."/>
            <person name="Yang L."/>
            <person name="Yao Z."/>
            <person name="Ying F."/>
            <person name="Zhai J."/>
            <person name="Zhou L."/>
            <person name="Zuber A."/>
            <person name="Denarie J."/>
            <person name="Dixon R.A."/>
            <person name="May G.D."/>
            <person name="Schwartz D.C."/>
            <person name="Rogers J."/>
            <person name="Quetier F."/>
            <person name="Town C.D."/>
            <person name="Roe B.A."/>
        </authorList>
    </citation>
    <scope>NUCLEOTIDE SEQUENCE [LARGE SCALE GENOMIC DNA]</scope>
    <source>
        <strain evidence="22">A17</strain>
        <strain evidence="23 24">cv. Jemalong A17</strain>
    </source>
</reference>
<feature type="signal peptide" evidence="19">
    <location>
        <begin position="1"/>
        <end position="23"/>
    </location>
</feature>
<evidence type="ECO:0000256" key="2">
    <source>
        <dbReference type="ARBA" id="ARBA00022527"/>
    </source>
</evidence>
<dbReference type="Pfam" id="PF00069">
    <property type="entry name" value="Pkinase"/>
    <property type="match status" value="1"/>
</dbReference>
<dbReference type="CDD" id="cd23509">
    <property type="entry name" value="Gnk2-like"/>
    <property type="match status" value="4"/>
</dbReference>
<dbReference type="InterPro" id="IPR008271">
    <property type="entry name" value="Ser/Thr_kinase_AS"/>
</dbReference>
<feature type="domain" description="Gnk2-homologous" evidence="21">
    <location>
        <begin position="26"/>
        <end position="128"/>
    </location>
</feature>
<keyword evidence="12 18" id="KW-0472">Membrane</keyword>
<dbReference type="Gene3D" id="3.30.430.20">
    <property type="entry name" value="Gnk2 domain, C-X8-C-X2-C motif"/>
    <property type="match status" value="4"/>
</dbReference>
<feature type="domain" description="Gnk2-homologous" evidence="21">
    <location>
        <begin position="134"/>
        <end position="250"/>
    </location>
</feature>
<dbReference type="Pfam" id="PF01657">
    <property type="entry name" value="Stress-antifung"/>
    <property type="match status" value="4"/>
</dbReference>
<dbReference type="FunFam" id="3.30.430.20:FF:000012">
    <property type="entry name" value="Cysteine-rich receptor-like protein kinase 25"/>
    <property type="match status" value="2"/>
</dbReference>
<evidence type="ECO:0000256" key="12">
    <source>
        <dbReference type="ARBA" id="ARBA00023136"/>
    </source>
</evidence>
<evidence type="ECO:0000256" key="14">
    <source>
        <dbReference type="ARBA" id="ARBA00023180"/>
    </source>
</evidence>
<evidence type="ECO:0000256" key="7">
    <source>
        <dbReference type="ARBA" id="ARBA00022737"/>
    </source>
</evidence>
<dbReference type="Proteomes" id="UP000002051">
    <property type="component" value="Unassembled WGS sequence"/>
</dbReference>
<evidence type="ECO:0000256" key="6">
    <source>
        <dbReference type="ARBA" id="ARBA00022729"/>
    </source>
</evidence>
<proteinExistence type="predicted"/>
<keyword evidence="3" id="KW-0597">Phosphoprotein</keyword>
<dbReference type="CDD" id="cd14066">
    <property type="entry name" value="STKc_IRAK"/>
    <property type="match status" value="1"/>
</dbReference>
<dbReference type="HOGENOM" id="CLU_000288_35_1_1"/>
<dbReference type="InterPro" id="IPR011009">
    <property type="entry name" value="Kinase-like_dom_sf"/>
</dbReference>
<keyword evidence="11 18" id="KW-1133">Transmembrane helix</keyword>
<evidence type="ECO:0000256" key="16">
    <source>
        <dbReference type="ARBA" id="ARBA00047951"/>
    </source>
</evidence>
<keyword evidence="10 17" id="KW-0067">ATP-binding</keyword>
<evidence type="ECO:0000313" key="23">
    <source>
        <dbReference type="EnsemblPlants" id="KEH17566"/>
    </source>
</evidence>
<comment type="catalytic activity">
    <reaction evidence="16">
        <text>L-threonyl-[protein] + ATP = O-phospho-L-threonyl-[protein] + ADP + H(+)</text>
        <dbReference type="Rhea" id="RHEA:46608"/>
        <dbReference type="Rhea" id="RHEA-COMP:11060"/>
        <dbReference type="Rhea" id="RHEA-COMP:11605"/>
        <dbReference type="ChEBI" id="CHEBI:15378"/>
        <dbReference type="ChEBI" id="CHEBI:30013"/>
        <dbReference type="ChEBI" id="CHEBI:30616"/>
        <dbReference type="ChEBI" id="CHEBI:61977"/>
        <dbReference type="ChEBI" id="CHEBI:456216"/>
    </reaction>
</comment>
<keyword evidence="13 22" id="KW-0675">Receptor</keyword>
<organism evidence="22 24">
    <name type="scientific">Medicago truncatula</name>
    <name type="common">Barrel medic</name>
    <name type="synonym">Medicago tribuloides</name>
    <dbReference type="NCBI Taxonomy" id="3880"/>
    <lineage>
        <taxon>Eukaryota</taxon>
        <taxon>Viridiplantae</taxon>
        <taxon>Streptophyta</taxon>
        <taxon>Embryophyta</taxon>
        <taxon>Tracheophyta</taxon>
        <taxon>Spermatophyta</taxon>
        <taxon>Magnoliopsida</taxon>
        <taxon>eudicotyledons</taxon>
        <taxon>Gunneridae</taxon>
        <taxon>Pentapetalae</taxon>
        <taxon>rosids</taxon>
        <taxon>fabids</taxon>
        <taxon>Fabales</taxon>
        <taxon>Fabaceae</taxon>
        <taxon>Papilionoideae</taxon>
        <taxon>50 kb inversion clade</taxon>
        <taxon>NPAAA clade</taxon>
        <taxon>Hologalegina</taxon>
        <taxon>IRL clade</taxon>
        <taxon>Trifolieae</taxon>
        <taxon>Medicago</taxon>
    </lineage>
</organism>
<dbReference type="FunFam" id="1.10.510.10:FF:000129">
    <property type="entry name" value="cysteine-rich receptor-like protein kinase 10"/>
    <property type="match status" value="1"/>
</dbReference>
<name>A0A072TK58_MEDTR</name>
<dbReference type="GO" id="GO:0042742">
    <property type="term" value="P:defense response to bacterium"/>
    <property type="evidence" value="ECO:0000318"/>
    <property type="project" value="GO_Central"/>
</dbReference>
<dbReference type="PANTHER" id="PTHR27002:SF402">
    <property type="entry name" value="CYSTEINE-RICH RECEPTOR-KINASE-LIKE PROTEIN"/>
    <property type="match status" value="1"/>
</dbReference>
<evidence type="ECO:0000256" key="17">
    <source>
        <dbReference type="PROSITE-ProRule" id="PRU10141"/>
    </source>
</evidence>
<dbReference type="GO" id="GO:0004674">
    <property type="term" value="F:protein serine/threonine kinase activity"/>
    <property type="evidence" value="ECO:0000318"/>
    <property type="project" value="GO_Central"/>
</dbReference>
<dbReference type="GO" id="GO:0007165">
    <property type="term" value="P:signal transduction"/>
    <property type="evidence" value="ECO:0000318"/>
    <property type="project" value="GO_Central"/>
</dbReference>
<dbReference type="PROSITE" id="PS50011">
    <property type="entry name" value="PROTEIN_KINASE_DOM"/>
    <property type="match status" value="1"/>
</dbReference>
<dbReference type="InterPro" id="IPR017441">
    <property type="entry name" value="Protein_kinase_ATP_BS"/>
</dbReference>
<dbReference type="AlphaFoldDB" id="A0A072TK58"/>
<dbReference type="PROSITE" id="PS00108">
    <property type="entry name" value="PROTEIN_KINASE_ST"/>
    <property type="match status" value="1"/>
</dbReference>
<dbReference type="FunFam" id="3.30.430.20:FF:000013">
    <property type="entry name" value="Cysteine-rich RLK (RECEPTOR-like protein kinase) 23"/>
    <property type="match status" value="1"/>
</dbReference>
<comment type="catalytic activity">
    <reaction evidence="15">
        <text>L-seryl-[protein] + ATP = O-phospho-L-seryl-[protein] + ADP + H(+)</text>
        <dbReference type="Rhea" id="RHEA:17989"/>
        <dbReference type="Rhea" id="RHEA-COMP:9863"/>
        <dbReference type="Rhea" id="RHEA-COMP:11604"/>
        <dbReference type="ChEBI" id="CHEBI:15378"/>
        <dbReference type="ChEBI" id="CHEBI:29999"/>
        <dbReference type="ChEBI" id="CHEBI:30616"/>
        <dbReference type="ChEBI" id="CHEBI:83421"/>
        <dbReference type="ChEBI" id="CHEBI:456216"/>
    </reaction>
</comment>
<evidence type="ECO:0000259" key="20">
    <source>
        <dbReference type="PROSITE" id="PS50011"/>
    </source>
</evidence>
<dbReference type="PROSITE" id="PS51473">
    <property type="entry name" value="GNK2"/>
    <property type="match status" value="4"/>
</dbReference>
<keyword evidence="8 17" id="KW-0547">Nucleotide-binding</keyword>
<dbReference type="EnsemblPlants" id="KEH17566">
    <property type="protein sequence ID" value="KEH17566"/>
    <property type="gene ID" value="MTR_0007s0020"/>
</dbReference>
<dbReference type="PROSITE" id="PS00107">
    <property type="entry name" value="PROTEIN_KINASE_ATP"/>
    <property type="match status" value="1"/>
</dbReference>
<feature type="domain" description="Protein kinase" evidence="20">
    <location>
        <begin position="574"/>
        <end position="850"/>
    </location>
</feature>
<evidence type="ECO:0000256" key="18">
    <source>
        <dbReference type="SAM" id="Phobius"/>
    </source>
</evidence>
<dbReference type="EMBL" id="KL402732">
    <property type="protein sequence ID" value="KEH17566.1"/>
    <property type="molecule type" value="Genomic_DNA"/>
</dbReference>
<evidence type="ECO:0000256" key="19">
    <source>
        <dbReference type="SAM" id="SignalP"/>
    </source>
</evidence>
<dbReference type="Gene3D" id="1.10.510.10">
    <property type="entry name" value="Transferase(Phosphotransferase) domain 1"/>
    <property type="match status" value="1"/>
</dbReference>
<keyword evidence="5 18" id="KW-0812">Transmembrane</keyword>
<dbReference type="PANTHER" id="PTHR27002">
    <property type="entry name" value="RECEPTOR-LIKE SERINE/THREONINE-PROTEIN KINASE SD1-8"/>
    <property type="match status" value="1"/>
</dbReference>
<dbReference type="InterPro" id="IPR038408">
    <property type="entry name" value="GNK2_sf"/>
</dbReference>
<protein>
    <submittedName>
        <fullName evidence="22">Cysteine-rich receptor-kinase-like protein</fullName>
    </submittedName>
</protein>
<keyword evidence="7" id="KW-0677">Repeat</keyword>
<dbReference type="GO" id="GO:0005886">
    <property type="term" value="C:plasma membrane"/>
    <property type="evidence" value="ECO:0000318"/>
    <property type="project" value="GO_Central"/>
</dbReference>
<keyword evidence="4" id="KW-0808">Transferase</keyword>
<comment type="subcellular location">
    <subcellularLocation>
        <location evidence="1">Membrane</location>
        <topology evidence="1">Single-pass membrane protein</topology>
    </subcellularLocation>
</comment>
<reference evidence="22 24" key="2">
    <citation type="journal article" date="2014" name="BMC Genomics">
        <title>An improved genome release (version Mt4.0) for the model legume Medicago truncatula.</title>
        <authorList>
            <person name="Tang H."/>
            <person name="Krishnakumar V."/>
            <person name="Bidwell S."/>
            <person name="Rosen B."/>
            <person name="Chan A."/>
            <person name="Zhou S."/>
            <person name="Gentzbittel L."/>
            <person name="Childs K.L."/>
            <person name="Yandell M."/>
            <person name="Gundlach H."/>
            <person name="Mayer K.F."/>
            <person name="Schwartz D.C."/>
            <person name="Town C.D."/>
        </authorList>
    </citation>
    <scope>GENOME REANNOTATION</scope>
    <source>
        <strain evidence="22">A17</strain>
        <strain evidence="23 24">cv. Jemalong A17</strain>
    </source>
</reference>
<keyword evidence="2" id="KW-0723">Serine/threonine-protein kinase</keyword>
<feature type="chain" id="PRO_5014498754" evidence="19">
    <location>
        <begin position="24"/>
        <end position="955"/>
    </location>
</feature>
<evidence type="ECO:0000256" key="13">
    <source>
        <dbReference type="ARBA" id="ARBA00023170"/>
    </source>
</evidence>
<keyword evidence="6 19" id="KW-0732">Signal</keyword>
<evidence type="ECO:0000256" key="11">
    <source>
        <dbReference type="ARBA" id="ARBA00022989"/>
    </source>
</evidence>
<dbReference type="InterPro" id="IPR000719">
    <property type="entry name" value="Prot_kinase_dom"/>
</dbReference>
<keyword evidence="14" id="KW-0325">Glycoprotein</keyword>
<evidence type="ECO:0000313" key="22">
    <source>
        <dbReference type="EMBL" id="KEH17566.1"/>
    </source>
</evidence>
<dbReference type="GO" id="GO:0005524">
    <property type="term" value="F:ATP binding"/>
    <property type="evidence" value="ECO:0007669"/>
    <property type="project" value="UniProtKB-UniRule"/>
</dbReference>
<evidence type="ECO:0000256" key="3">
    <source>
        <dbReference type="ARBA" id="ARBA00022553"/>
    </source>
</evidence>
<feature type="domain" description="Gnk2-homologous" evidence="21">
    <location>
        <begin position="384"/>
        <end position="491"/>
    </location>
</feature>
<dbReference type="SUPFAM" id="SSF56112">
    <property type="entry name" value="Protein kinase-like (PK-like)"/>
    <property type="match status" value="1"/>
</dbReference>
<evidence type="ECO:0000256" key="4">
    <source>
        <dbReference type="ARBA" id="ARBA00022679"/>
    </source>
</evidence>
<feature type="binding site" evidence="17">
    <location>
        <position position="602"/>
    </location>
    <ligand>
        <name>ATP</name>
        <dbReference type="ChEBI" id="CHEBI:30616"/>
    </ligand>
</feature>
<feature type="transmembrane region" description="Helical" evidence="18">
    <location>
        <begin position="514"/>
        <end position="534"/>
    </location>
</feature>
<dbReference type="FunFam" id="3.30.200.20:FF:000727">
    <property type="entry name" value="Cysteine-rich RLK (RECEPTOR-like protein kinase) 23"/>
    <property type="match status" value="1"/>
</dbReference>
<gene>
    <name evidence="22" type="ORF">MTR_0007s0020</name>
</gene>
<evidence type="ECO:0000256" key="1">
    <source>
        <dbReference type="ARBA" id="ARBA00004167"/>
    </source>
</evidence>
<dbReference type="InterPro" id="IPR002902">
    <property type="entry name" value="GNK2"/>
</dbReference>
<evidence type="ECO:0000256" key="15">
    <source>
        <dbReference type="ARBA" id="ARBA00047558"/>
    </source>
</evidence>
<accession>A0A072TK58</accession>
<evidence type="ECO:0000256" key="8">
    <source>
        <dbReference type="ARBA" id="ARBA00022741"/>
    </source>
</evidence>
<dbReference type="GO" id="GO:0009626">
    <property type="term" value="P:plant-type hypersensitive response"/>
    <property type="evidence" value="ECO:0000318"/>
    <property type="project" value="GO_Central"/>
</dbReference>
<dbReference type="SMART" id="SM00220">
    <property type="entry name" value="S_TKc"/>
    <property type="match status" value="1"/>
</dbReference>
<evidence type="ECO:0000259" key="21">
    <source>
        <dbReference type="PROSITE" id="PS51473"/>
    </source>
</evidence>
<reference evidence="23" key="3">
    <citation type="submission" date="2015-06" db="UniProtKB">
        <authorList>
            <consortium name="EnsemblPlants"/>
        </authorList>
    </citation>
    <scope>IDENTIFICATION</scope>
    <source>
        <strain evidence="23">cv. Jemalong A17</strain>
    </source>
</reference>
<feature type="domain" description="Gnk2-homologous" evidence="21">
    <location>
        <begin position="277"/>
        <end position="377"/>
    </location>
</feature>
<evidence type="ECO:0000256" key="5">
    <source>
        <dbReference type="ARBA" id="ARBA00022692"/>
    </source>
</evidence>
<sequence>MAYSKILFLSILIRFFCFATIKAQDSTFLYSNCSTNRTTANSTFQTNLMTLLSSLSSKATGNTEFYNITGNPSDSVYGLFMCRGDVTFQICDECIVNATQKLSLDCPLSKQAVIYYENCMVRYSNESFFSTVDTNPSFVMCKSANVSNTTSFEPLLSSTMHQTADMYKKQATKDARRLIGTINKNFATREARFKNQTLYCLEQCTPDLSPNNCRTCLHRAIEYLPMVCDGKEGGRVVFPSCNIRYELYPFYRSINTTSSPNELVPQTNYSKQDTRFSKDPFYLSYNCSRNQSTITKKNFKLLLSYLSSNATNGEKSHTVKVEETLYGLFMCRGDLPVHLCARCVKNATDQIYSKCLSRPKGIIWYSHCLVRYSDNKIISNMETSPMYRDINITKNCSTNQNLFTSTLSNELSQLANDTGDSDDRYKTNSLKLNDVQTLYSLGQCTRDLSSEDCATCLNDVIATAIPWSNLGSVGGRIIYPSCNLRFELFQFYMDGKKAQPPGNPSPLLDNAEKIVVIVVCTIFPVMLSFICYILKKRGRKSRRTILRENFGEESATLEPLQFDWVVIEAATNNFSTDNYIGKGGFGEVYKGILVDGREVAIKRLSKSSNQGVEEYKNEVLLIAKLQHRNLVAFIGFCLEEQEKILIYEFVPNKSLDFFLFDSQKQKLLTWGERFNIIGGIVRGILYLHDHSRLKVIHRDLKPSNILLDENMIPKISDFGLARIVEISQDEGNTNRIAGTYGYMSPEYAMLGQFSEKSDIYSFGVMLLEIIAGKKNKSPFTPHHVAYDLLNHVWRQWMDQTPLSILDPNIKKDYSTNEVIKCIQIGLLCVQNDPNARPSIVTVASYLSSYAIELPTPKEPAFLLHGRTYSDVLAQESSSTQSANSSALFSYNQMSAIFECSSSTACAQLGDWYLRKNNIECGFGDWNNACETYFRFTFPNLFHNSTKKNLDERYHG</sequence>